<organism evidence="1 2">
    <name type="scientific">Pristionchus pacificus</name>
    <name type="common">Parasitic nematode worm</name>
    <dbReference type="NCBI Taxonomy" id="54126"/>
    <lineage>
        <taxon>Eukaryota</taxon>
        <taxon>Metazoa</taxon>
        <taxon>Ecdysozoa</taxon>
        <taxon>Nematoda</taxon>
        <taxon>Chromadorea</taxon>
        <taxon>Rhabditida</taxon>
        <taxon>Rhabditina</taxon>
        <taxon>Diplogasteromorpha</taxon>
        <taxon>Diplogasteroidea</taxon>
        <taxon>Neodiplogasteridae</taxon>
        <taxon>Pristionchus</taxon>
    </lineage>
</organism>
<dbReference type="AlphaFoldDB" id="A0A2A6CGT6"/>
<proteinExistence type="predicted"/>
<dbReference type="EnsemblMetazoa" id="PPA39227.1">
    <property type="protein sequence ID" value="PPA39227.1"/>
    <property type="gene ID" value="WBGene00277596"/>
</dbReference>
<evidence type="ECO:0000313" key="1">
    <source>
        <dbReference type="EnsemblMetazoa" id="PPA39227.1"/>
    </source>
</evidence>
<accession>A0A8R1YY42</accession>
<sequence>SLLLISSSLLSSSHSQPSVPSTIVATERVSTHKSVSSLPSFLLLGRIPGRIPITVPSSFLATERRDDLSIPRDLSEGKMKRRRIYPLNYHSPRPLHSPCSLASQ</sequence>
<name>A0A2A6CGT6_PRIPA</name>
<dbReference type="Proteomes" id="UP000005239">
    <property type="component" value="Unassembled WGS sequence"/>
</dbReference>
<protein>
    <submittedName>
        <fullName evidence="1">Uncharacterized protein</fullName>
    </submittedName>
</protein>
<evidence type="ECO:0000313" key="2">
    <source>
        <dbReference type="Proteomes" id="UP000005239"/>
    </source>
</evidence>
<reference evidence="2" key="1">
    <citation type="journal article" date="2008" name="Nat. Genet.">
        <title>The Pristionchus pacificus genome provides a unique perspective on nematode lifestyle and parasitism.</title>
        <authorList>
            <person name="Dieterich C."/>
            <person name="Clifton S.W."/>
            <person name="Schuster L.N."/>
            <person name="Chinwalla A."/>
            <person name="Delehaunty K."/>
            <person name="Dinkelacker I."/>
            <person name="Fulton L."/>
            <person name="Fulton R."/>
            <person name="Godfrey J."/>
            <person name="Minx P."/>
            <person name="Mitreva M."/>
            <person name="Roeseler W."/>
            <person name="Tian H."/>
            <person name="Witte H."/>
            <person name="Yang S.P."/>
            <person name="Wilson R.K."/>
            <person name="Sommer R.J."/>
        </authorList>
    </citation>
    <scope>NUCLEOTIDE SEQUENCE [LARGE SCALE GENOMIC DNA]</scope>
    <source>
        <strain evidence="2">PS312</strain>
    </source>
</reference>
<gene>
    <name evidence="1" type="primary">WBGene00277596</name>
</gene>
<keyword evidence="2" id="KW-1185">Reference proteome</keyword>
<reference evidence="1" key="2">
    <citation type="submission" date="2022-06" db="UniProtKB">
        <authorList>
            <consortium name="EnsemblMetazoa"/>
        </authorList>
    </citation>
    <scope>IDENTIFICATION</scope>
    <source>
        <strain evidence="1">PS312</strain>
    </source>
</reference>
<accession>A0A2A6CGT6</accession>